<gene>
    <name evidence="1" type="ORF">LYSCAS_23970</name>
</gene>
<evidence type="ECO:0000313" key="2">
    <source>
        <dbReference type="Proteomes" id="UP000681317"/>
    </source>
</evidence>
<dbReference type="PANTHER" id="PTHR41913">
    <property type="entry name" value="DUF1684 DOMAIN-CONTAINING PROTEIN"/>
    <property type="match status" value="1"/>
</dbReference>
<proteinExistence type="predicted"/>
<dbReference type="PROSITE" id="PS51257">
    <property type="entry name" value="PROKAR_LIPOPROTEIN"/>
    <property type="match status" value="1"/>
</dbReference>
<sequence>MGKGIAIALGVAFALAGCNKGDDGAAARAKAAAEAKAFAAHEAPYRKERIDGLLAPEGWTTLVGLHWLERGSHYAGRAPNNGIHLAKGPANLGMFDVSPKGLVRFVPAKGLALTLDGQPLQGAIVMRTDQDEGGASKLGFDDGKGVATVIVRGDRTALRVKHADAEARTQFAGLQWWPGGASWVVPGKFVPHEAGRTVQIVNIINQVEQVPNPGLVEFQRDGKTYRLEAIDEGEPTLFLVFADRTSGHGSYPAGRYMDIARPDAKGNVTLDFNRAYNPPCAFTAYATCPMPPAANRLDLAIAAGERAYAKH</sequence>
<dbReference type="EMBL" id="AP024545">
    <property type="protein sequence ID" value="BCT93373.1"/>
    <property type="molecule type" value="Genomic_DNA"/>
</dbReference>
<dbReference type="Proteomes" id="UP000681317">
    <property type="component" value="Chromosome"/>
</dbReference>
<evidence type="ECO:0000313" key="1">
    <source>
        <dbReference type="EMBL" id="BCT93373.1"/>
    </source>
</evidence>
<evidence type="ECO:0008006" key="3">
    <source>
        <dbReference type="Google" id="ProtNLM"/>
    </source>
</evidence>
<organism evidence="1 2">
    <name type="scientific">Noviluteimonas caseinilytica</name>
    <dbReference type="NCBI Taxonomy" id="2675101"/>
    <lineage>
        <taxon>Bacteria</taxon>
        <taxon>Pseudomonadati</taxon>
        <taxon>Pseudomonadota</taxon>
        <taxon>Gammaproteobacteria</taxon>
        <taxon>Lysobacterales</taxon>
        <taxon>Lysobacteraceae</taxon>
        <taxon>Noviluteimonas</taxon>
    </lineage>
</organism>
<reference evidence="1 2" key="1">
    <citation type="submission" date="2021-03" db="EMBL/GenBank/DDBJ databases">
        <title>Complete Genome Sequences of Two Lysobacter Strains Isolated from Sea Water (Lysobacter caseinilyticus) and Soil (Lysobacter helvus) in South Korea.</title>
        <authorList>
            <person name="Watanabe Y."/>
            <person name="Arakawa K."/>
        </authorList>
    </citation>
    <scope>NUCLEOTIDE SEQUENCE [LARGE SCALE GENOMIC DNA]</scope>
    <source>
        <strain evidence="1 2">KVB24</strain>
    </source>
</reference>
<accession>A0ABN6G0R5</accession>
<protein>
    <recommendedName>
        <fullName evidence="3">DUF1684 domain-containing protein</fullName>
    </recommendedName>
</protein>
<dbReference type="PANTHER" id="PTHR41913:SF1">
    <property type="entry name" value="DUF1684 DOMAIN-CONTAINING PROTEIN"/>
    <property type="match status" value="1"/>
</dbReference>
<keyword evidence="2" id="KW-1185">Reference proteome</keyword>
<dbReference type="Pfam" id="PF07920">
    <property type="entry name" value="DUF1684"/>
    <property type="match status" value="1"/>
</dbReference>
<name>A0ABN6G0R5_9GAMM</name>
<dbReference type="RefSeq" id="WP_213434296.1">
    <property type="nucleotide sequence ID" value="NZ_AP024545.1"/>
</dbReference>
<dbReference type="InterPro" id="IPR012467">
    <property type="entry name" value="DUF1684"/>
</dbReference>